<feature type="transmembrane region" description="Helical" evidence="5">
    <location>
        <begin position="6"/>
        <end position="31"/>
    </location>
</feature>
<name>A0A8J4DYY3_9ACTN</name>
<dbReference type="GO" id="GO:0006310">
    <property type="term" value="P:DNA recombination"/>
    <property type="evidence" value="ECO:0007669"/>
    <property type="project" value="UniProtKB-KW"/>
</dbReference>
<evidence type="ECO:0000256" key="4">
    <source>
        <dbReference type="ARBA" id="ARBA00023172"/>
    </source>
</evidence>
<keyword evidence="5" id="KW-0472">Membrane</keyword>
<proteinExistence type="inferred from homology"/>
<gene>
    <name evidence="6" type="ORF">Vau01_010330</name>
</gene>
<evidence type="ECO:0000313" key="6">
    <source>
        <dbReference type="EMBL" id="GIJ53517.1"/>
    </source>
</evidence>
<sequence>MSYPTGMLLIVDVLLLFVGIAIGVALGWFAARSRASSEIARLDATLQATREGEARLEQSLRTLTYEATEQSQAAVAEAVAPLHDVLARYEQRVGQLERDRVGAYESLREQVRAMSEVSGQLRVETSQLVAALRAPQVRGRWGEHQLRRIVEAAGMLEHCDFSEQVSGVTDAGGVRPDLVVRLHGGRQVVVDAKVPFEGYLAAMEADDDIRRDHHLLQHARQLRAHVDQLSAKNYWVAFEPSPEFVVLFIPADPFLDAAIKREPTLLEYAFARNVVLATPSTLVALLRTVAYAWRQEALARNAISVHALARELYGRLSTMGDHLAKVGTSLGASVTAYNKAIGSLEARVLVSARRLADLGVSSTELTTPEQVEVAPRALQAPELVDSEYEALLGDPPAY</sequence>
<keyword evidence="5" id="KW-1133">Transmembrane helix</keyword>
<evidence type="ECO:0000313" key="7">
    <source>
        <dbReference type="Proteomes" id="UP000612585"/>
    </source>
</evidence>
<comment type="similarity">
    <text evidence="2">Belongs to the RmuC family.</text>
</comment>
<accession>A0A8J4DYY3</accession>
<evidence type="ECO:0000256" key="3">
    <source>
        <dbReference type="ARBA" id="ARBA00023054"/>
    </source>
</evidence>
<dbReference type="Pfam" id="PF02646">
    <property type="entry name" value="RmuC"/>
    <property type="match status" value="1"/>
</dbReference>
<dbReference type="AlphaFoldDB" id="A0A8J4DYY3"/>
<evidence type="ECO:0000256" key="5">
    <source>
        <dbReference type="SAM" id="Phobius"/>
    </source>
</evidence>
<keyword evidence="3" id="KW-0175">Coiled coil</keyword>
<protein>
    <recommendedName>
        <fullName evidence="8">DNA recombination protein RmuC</fullName>
    </recommendedName>
</protein>
<dbReference type="PANTHER" id="PTHR30563:SF0">
    <property type="entry name" value="DNA RECOMBINATION PROTEIN RMUC"/>
    <property type="match status" value="1"/>
</dbReference>
<evidence type="ECO:0000256" key="1">
    <source>
        <dbReference type="ARBA" id="ARBA00003416"/>
    </source>
</evidence>
<dbReference type="InterPro" id="IPR003798">
    <property type="entry name" value="DNA_recombination_RmuC"/>
</dbReference>
<dbReference type="Proteomes" id="UP000612585">
    <property type="component" value="Unassembled WGS sequence"/>
</dbReference>
<comment type="caution">
    <text evidence="6">The sequence shown here is derived from an EMBL/GenBank/DDBJ whole genome shotgun (WGS) entry which is preliminary data.</text>
</comment>
<dbReference type="PANTHER" id="PTHR30563">
    <property type="entry name" value="DNA RECOMBINATION PROTEIN RMUC"/>
    <property type="match status" value="1"/>
</dbReference>
<reference evidence="6" key="1">
    <citation type="submission" date="2021-01" db="EMBL/GenBank/DDBJ databases">
        <title>Whole genome shotgun sequence of Virgisporangium aurantiacum NBRC 16421.</title>
        <authorList>
            <person name="Komaki H."/>
            <person name="Tamura T."/>
        </authorList>
    </citation>
    <scope>NUCLEOTIDE SEQUENCE</scope>
    <source>
        <strain evidence="6">NBRC 16421</strain>
    </source>
</reference>
<dbReference type="EMBL" id="BOPG01000007">
    <property type="protein sequence ID" value="GIJ53517.1"/>
    <property type="molecule type" value="Genomic_DNA"/>
</dbReference>
<keyword evidence="7" id="KW-1185">Reference proteome</keyword>
<comment type="function">
    <text evidence="1">Involved in DNA recombination.</text>
</comment>
<keyword evidence="4" id="KW-0233">DNA recombination</keyword>
<evidence type="ECO:0008006" key="8">
    <source>
        <dbReference type="Google" id="ProtNLM"/>
    </source>
</evidence>
<organism evidence="6 7">
    <name type="scientific">Virgisporangium aurantiacum</name>
    <dbReference type="NCBI Taxonomy" id="175570"/>
    <lineage>
        <taxon>Bacteria</taxon>
        <taxon>Bacillati</taxon>
        <taxon>Actinomycetota</taxon>
        <taxon>Actinomycetes</taxon>
        <taxon>Micromonosporales</taxon>
        <taxon>Micromonosporaceae</taxon>
        <taxon>Virgisporangium</taxon>
    </lineage>
</organism>
<evidence type="ECO:0000256" key="2">
    <source>
        <dbReference type="ARBA" id="ARBA00009840"/>
    </source>
</evidence>
<keyword evidence="5" id="KW-0812">Transmembrane</keyword>